<gene>
    <name evidence="1" type="ORF">SAMN04489807_3391</name>
</gene>
<dbReference type="Proteomes" id="UP000183750">
    <property type="component" value="Unassembled WGS sequence"/>
</dbReference>
<protein>
    <submittedName>
        <fullName evidence="1">Uncharacterized protein</fullName>
    </submittedName>
</protein>
<keyword evidence="2" id="KW-1185">Reference proteome</keyword>
<reference evidence="2" key="1">
    <citation type="submission" date="2016-10" db="EMBL/GenBank/DDBJ databases">
        <authorList>
            <person name="Varghese N."/>
            <person name="Submissions S."/>
        </authorList>
    </citation>
    <scope>NUCLEOTIDE SEQUENCE [LARGE SCALE GENOMIC DNA]</scope>
    <source>
        <strain evidence="2">DSM 16089</strain>
    </source>
</reference>
<accession>A0A1H4RGM2</accession>
<proteinExistence type="predicted"/>
<evidence type="ECO:0000313" key="1">
    <source>
        <dbReference type="EMBL" id="SEC31052.1"/>
    </source>
</evidence>
<sequence length="193" mass="20998">MSTGQVLRIPFESKGFAGVVTVDTVTSTNISQTGLNALLNDVPHERLIGYPIMTATVEHAGSGYNAVFAWVQFVEMTPADESPSTAFLDNMPSLNQQGPFSSLGFLPTLFDAPANPNAPDLQWRAHSYLVRFSVYEPRVITPIAAFQWGYDLCAGKPSVVHATPLPWQDMLRWTSSLPDSLGGWDVNVAPDAD</sequence>
<organism evidence="1 2">
    <name type="scientific">Microbacterium hydrocarbonoxydans</name>
    <dbReference type="NCBI Taxonomy" id="273678"/>
    <lineage>
        <taxon>Bacteria</taxon>
        <taxon>Bacillati</taxon>
        <taxon>Actinomycetota</taxon>
        <taxon>Actinomycetes</taxon>
        <taxon>Micrococcales</taxon>
        <taxon>Microbacteriaceae</taxon>
        <taxon>Microbacterium</taxon>
    </lineage>
</organism>
<dbReference type="EMBL" id="FNSQ01000005">
    <property type="protein sequence ID" value="SEC31052.1"/>
    <property type="molecule type" value="Genomic_DNA"/>
</dbReference>
<evidence type="ECO:0000313" key="2">
    <source>
        <dbReference type="Proteomes" id="UP000183750"/>
    </source>
</evidence>
<dbReference type="RefSeq" id="WP_042538244.1">
    <property type="nucleotide sequence ID" value="NZ_FNSQ01000005.1"/>
</dbReference>
<dbReference type="AlphaFoldDB" id="A0A1H4RGM2"/>
<dbReference type="OrthoDB" id="5074646at2"/>
<name>A0A1H4RGM2_9MICO</name>